<dbReference type="InterPro" id="IPR013325">
    <property type="entry name" value="RNA_pol_sigma_r2"/>
</dbReference>
<gene>
    <name evidence="7" type="ORF">KGA66_18440</name>
</gene>
<evidence type="ECO:0000256" key="2">
    <source>
        <dbReference type="ARBA" id="ARBA00023082"/>
    </source>
</evidence>
<dbReference type="RefSeq" id="WP_211469403.1">
    <property type="nucleotide sequence ID" value="NZ_JAGSXH010000068.1"/>
</dbReference>
<accession>A0A8J7WS90</accession>
<keyword evidence="1" id="KW-0805">Transcription regulation</keyword>
<keyword evidence="2" id="KW-0731">Sigma factor</keyword>
<feature type="region of interest" description="Disordered" evidence="5">
    <location>
        <begin position="307"/>
        <end position="418"/>
    </location>
</feature>
<feature type="compositionally biased region" description="Low complexity" evidence="5">
    <location>
        <begin position="387"/>
        <end position="418"/>
    </location>
</feature>
<dbReference type="Proteomes" id="UP000677913">
    <property type="component" value="Unassembled WGS sequence"/>
</dbReference>
<evidence type="ECO:0000313" key="7">
    <source>
        <dbReference type="EMBL" id="MBS2965042.1"/>
    </source>
</evidence>
<keyword evidence="6" id="KW-0472">Membrane</keyword>
<reference evidence="7" key="1">
    <citation type="submission" date="2021-04" db="EMBL/GenBank/DDBJ databases">
        <title>Genome based classification of Actinospica acidithermotolerans sp. nov., an actinobacterium isolated from an Indonesian hot spring.</title>
        <authorList>
            <person name="Kusuma A.B."/>
            <person name="Putra K.E."/>
            <person name="Nafisah S."/>
            <person name="Loh J."/>
            <person name="Nouioui I."/>
            <person name="Goodfellow M."/>
        </authorList>
    </citation>
    <scope>NUCLEOTIDE SEQUENCE</scope>
    <source>
        <strain evidence="7">DSM 45618</strain>
    </source>
</reference>
<name>A0A8J7WS90_9ACTN</name>
<dbReference type="PANTHER" id="PTHR43133">
    <property type="entry name" value="RNA POLYMERASE ECF-TYPE SIGMA FACTO"/>
    <property type="match status" value="1"/>
</dbReference>
<feature type="compositionally biased region" description="Low complexity" evidence="5">
    <location>
        <begin position="307"/>
        <end position="374"/>
    </location>
</feature>
<dbReference type="GO" id="GO:0003677">
    <property type="term" value="F:DNA binding"/>
    <property type="evidence" value="ECO:0007669"/>
    <property type="project" value="UniProtKB-KW"/>
</dbReference>
<dbReference type="Gene3D" id="1.10.1740.10">
    <property type="match status" value="1"/>
</dbReference>
<proteinExistence type="predicted"/>
<dbReference type="AlphaFoldDB" id="A0A8J7WS90"/>
<dbReference type="EMBL" id="JAGSXH010000068">
    <property type="protein sequence ID" value="MBS2965042.1"/>
    <property type="molecule type" value="Genomic_DNA"/>
</dbReference>
<sequence length="418" mass="43871">MTDRELVTALRAGDRLAAGQIYDIYGTRLYAYCHELLGDHKVAGDALRDAFIVAVNRIRELRQPDELGAWLYALTRAECHRVGVSEEVPADAGDAARGDRLARLTLDCYAMLPPETREVLDLAFRHRLVDTDLARVLGISEQEATDQVGVAQADLEHALLVVLAARTGDPKCQEAAELGRRFDQLDGRGVAAWVQSAIRHVEKCTVCSATVKNRRPLRLFEELPHSFMPPGVRSRVLESLRDPAGAAFAARIAERAGRFDENGFPLAGARGGARGGRKWLVPAGFAAAVAALGVLLYVMVGQHSPPTSPAANATGGASASASMTNSATPTDLLLPLTPSASASTSASVSASPSAQTSVPAAQMTTPRSVTTTTPPSKPTTKPPSNPPTTTSSTPPTTPSSSPTTPSAPASPSASSTTP</sequence>
<keyword evidence="6" id="KW-1133">Transmembrane helix</keyword>
<dbReference type="GO" id="GO:0016987">
    <property type="term" value="F:sigma factor activity"/>
    <property type="evidence" value="ECO:0007669"/>
    <property type="project" value="UniProtKB-KW"/>
</dbReference>
<feature type="compositionally biased region" description="Pro residues" evidence="5">
    <location>
        <begin position="375"/>
        <end position="386"/>
    </location>
</feature>
<evidence type="ECO:0000256" key="5">
    <source>
        <dbReference type="SAM" id="MobiDB-lite"/>
    </source>
</evidence>
<evidence type="ECO:0000256" key="4">
    <source>
        <dbReference type="ARBA" id="ARBA00023163"/>
    </source>
</evidence>
<dbReference type="InterPro" id="IPR039425">
    <property type="entry name" value="RNA_pol_sigma-70-like"/>
</dbReference>
<evidence type="ECO:0000256" key="1">
    <source>
        <dbReference type="ARBA" id="ARBA00023015"/>
    </source>
</evidence>
<dbReference type="PANTHER" id="PTHR43133:SF8">
    <property type="entry name" value="RNA POLYMERASE SIGMA FACTOR HI_1459-RELATED"/>
    <property type="match status" value="1"/>
</dbReference>
<feature type="transmembrane region" description="Helical" evidence="6">
    <location>
        <begin position="279"/>
        <end position="300"/>
    </location>
</feature>
<keyword evidence="6" id="KW-0812">Transmembrane</keyword>
<evidence type="ECO:0000256" key="3">
    <source>
        <dbReference type="ARBA" id="ARBA00023125"/>
    </source>
</evidence>
<keyword evidence="4" id="KW-0804">Transcription</keyword>
<keyword evidence="8" id="KW-1185">Reference proteome</keyword>
<dbReference type="GO" id="GO:0006352">
    <property type="term" value="P:DNA-templated transcription initiation"/>
    <property type="evidence" value="ECO:0007669"/>
    <property type="project" value="InterPro"/>
</dbReference>
<keyword evidence="3" id="KW-0238">DNA-binding</keyword>
<organism evidence="7 8">
    <name type="scientific">Actinocrinis puniceicyclus</name>
    <dbReference type="NCBI Taxonomy" id="977794"/>
    <lineage>
        <taxon>Bacteria</taxon>
        <taxon>Bacillati</taxon>
        <taxon>Actinomycetota</taxon>
        <taxon>Actinomycetes</taxon>
        <taxon>Catenulisporales</taxon>
        <taxon>Actinospicaceae</taxon>
        <taxon>Actinocrinis</taxon>
    </lineage>
</organism>
<evidence type="ECO:0000313" key="8">
    <source>
        <dbReference type="Proteomes" id="UP000677913"/>
    </source>
</evidence>
<protein>
    <submittedName>
        <fullName evidence="7">Sigma-70 family RNA polymerase sigma factor</fullName>
    </submittedName>
</protein>
<dbReference type="SUPFAM" id="SSF88946">
    <property type="entry name" value="Sigma2 domain of RNA polymerase sigma factors"/>
    <property type="match status" value="1"/>
</dbReference>
<comment type="caution">
    <text evidence="7">The sequence shown here is derived from an EMBL/GenBank/DDBJ whole genome shotgun (WGS) entry which is preliminary data.</text>
</comment>
<evidence type="ECO:0000256" key="6">
    <source>
        <dbReference type="SAM" id="Phobius"/>
    </source>
</evidence>